<dbReference type="Proteomes" id="UP001066276">
    <property type="component" value="Chromosome 2_2"/>
</dbReference>
<reference evidence="1" key="1">
    <citation type="journal article" date="2022" name="bioRxiv">
        <title>Sequencing and chromosome-scale assembly of the giantPleurodeles waltlgenome.</title>
        <authorList>
            <person name="Brown T."/>
            <person name="Elewa A."/>
            <person name="Iarovenko S."/>
            <person name="Subramanian E."/>
            <person name="Araus A.J."/>
            <person name="Petzold A."/>
            <person name="Susuki M."/>
            <person name="Suzuki K.-i.T."/>
            <person name="Hayashi T."/>
            <person name="Toyoda A."/>
            <person name="Oliveira C."/>
            <person name="Osipova E."/>
            <person name="Leigh N.D."/>
            <person name="Simon A."/>
            <person name="Yun M.H."/>
        </authorList>
    </citation>
    <scope>NUCLEOTIDE SEQUENCE</scope>
    <source>
        <strain evidence="1">20211129_DDA</strain>
        <tissue evidence="1">Liver</tissue>
    </source>
</reference>
<organism evidence="1 2">
    <name type="scientific">Pleurodeles waltl</name>
    <name type="common">Iberian ribbed newt</name>
    <dbReference type="NCBI Taxonomy" id="8319"/>
    <lineage>
        <taxon>Eukaryota</taxon>
        <taxon>Metazoa</taxon>
        <taxon>Chordata</taxon>
        <taxon>Craniata</taxon>
        <taxon>Vertebrata</taxon>
        <taxon>Euteleostomi</taxon>
        <taxon>Amphibia</taxon>
        <taxon>Batrachia</taxon>
        <taxon>Caudata</taxon>
        <taxon>Salamandroidea</taxon>
        <taxon>Salamandridae</taxon>
        <taxon>Pleurodelinae</taxon>
        <taxon>Pleurodeles</taxon>
    </lineage>
</organism>
<keyword evidence="2" id="KW-1185">Reference proteome</keyword>
<sequence length="110" mass="12235">MAKDKPPTGTKQNTMDKYTQLTTTTGVTSQGDLVRDNTVLFAAITQSHDAKIEEVGMYVNLLHHDLRKAVDRITEAETRVSGVQDSVASLKQTVMKLMMVTNVLTLTQRR</sequence>
<name>A0AAV7UWT6_PLEWA</name>
<protein>
    <submittedName>
        <fullName evidence="1">Uncharacterized protein</fullName>
    </submittedName>
</protein>
<evidence type="ECO:0000313" key="2">
    <source>
        <dbReference type="Proteomes" id="UP001066276"/>
    </source>
</evidence>
<dbReference type="EMBL" id="JANPWB010000004">
    <property type="protein sequence ID" value="KAJ1192413.1"/>
    <property type="molecule type" value="Genomic_DNA"/>
</dbReference>
<gene>
    <name evidence="1" type="ORF">NDU88_001720</name>
</gene>
<accession>A0AAV7UWT6</accession>
<evidence type="ECO:0000313" key="1">
    <source>
        <dbReference type="EMBL" id="KAJ1192413.1"/>
    </source>
</evidence>
<dbReference type="AlphaFoldDB" id="A0AAV7UWT6"/>
<proteinExistence type="predicted"/>
<comment type="caution">
    <text evidence="1">The sequence shown here is derived from an EMBL/GenBank/DDBJ whole genome shotgun (WGS) entry which is preliminary data.</text>
</comment>